<organism evidence="1 2">
    <name type="scientific">Amborella trichopoda</name>
    <dbReference type="NCBI Taxonomy" id="13333"/>
    <lineage>
        <taxon>Eukaryota</taxon>
        <taxon>Viridiplantae</taxon>
        <taxon>Streptophyta</taxon>
        <taxon>Embryophyta</taxon>
        <taxon>Tracheophyta</taxon>
        <taxon>Spermatophyta</taxon>
        <taxon>Magnoliopsida</taxon>
        <taxon>Amborellales</taxon>
        <taxon>Amborellaceae</taxon>
        <taxon>Amborella</taxon>
    </lineage>
</organism>
<evidence type="ECO:0000313" key="1">
    <source>
        <dbReference type="EMBL" id="ERN06803.1"/>
    </source>
</evidence>
<evidence type="ECO:0000313" key="2">
    <source>
        <dbReference type="Proteomes" id="UP000017836"/>
    </source>
</evidence>
<gene>
    <name evidence="1" type="ORF">AMTR_s00005p00199350</name>
</gene>
<dbReference type="HOGENOM" id="CLU_2174349_0_0_1"/>
<dbReference type="EMBL" id="KI393866">
    <property type="protein sequence ID" value="ERN06803.1"/>
    <property type="molecule type" value="Genomic_DNA"/>
</dbReference>
<name>W1PFS6_AMBTC</name>
<proteinExistence type="predicted"/>
<accession>W1PFS6</accession>
<dbReference type="Proteomes" id="UP000017836">
    <property type="component" value="Unassembled WGS sequence"/>
</dbReference>
<dbReference type="AlphaFoldDB" id="W1PFS6"/>
<keyword evidence="2" id="KW-1185">Reference proteome</keyword>
<reference evidence="2" key="1">
    <citation type="journal article" date="2013" name="Science">
        <title>The Amborella genome and the evolution of flowering plants.</title>
        <authorList>
            <consortium name="Amborella Genome Project"/>
        </authorList>
    </citation>
    <scope>NUCLEOTIDE SEQUENCE [LARGE SCALE GENOMIC DNA]</scope>
</reference>
<sequence length="110" mass="12852">MIFTPHVRGIEDIIKGKRTPTRKRKLHSRLTKNVDPRGVSLIELPITNLLLFEVHHMFLARGDMPCYSQINPPIIGWRNSRETLLLRMQYPLGDWVLLFSSSLVGLYKIW</sequence>
<protein>
    <submittedName>
        <fullName evidence="1">Uncharacterized protein</fullName>
    </submittedName>
</protein>
<dbReference type="Gramene" id="ERN06803">
    <property type="protein sequence ID" value="ERN06803"/>
    <property type="gene ID" value="AMTR_s00005p00199350"/>
</dbReference>